<feature type="transmembrane region" description="Helical" evidence="1">
    <location>
        <begin position="97"/>
        <end position="114"/>
    </location>
</feature>
<organism evidence="2 3">
    <name type="scientific">Neiella marina</name>
    <dbReference type="NCBI Taxonomy" id="508461"/>
    <lineage>
        <taxon>Bacteria</taxon>
        <taxon>Pseudomonadati</taxon>
        <taxon>Pseudomonadota</taxon>
        <taxon>Gammaproteobacteria</taxon>
        <taxon>Alteromonadales</taxon>
        <taxon>Echinimonadaceae</taxon>
        <taxon>Neiella</taxon>
    </lineage>
</organism>
<protein>
    <recommendedName>
        <fullName evidence="4">VanZ family protein</fullName>
    </recommendedName>
</protein>
<feature type="transmembrane region" description="Helical" evidence="1">
    <location>
        <begin position="43"/>
        <end position="61"/>
    </location>
</feature>
<gene>
    <name evidence="2" type="ORF">GCM10011369_11440</name>
</gene>
<keyword evidence="3" id="KW-1185">Reference proteome</keyword>
<evidence type="ECO:0000256" key="1">
    <source>
        <dbReference type="SAM" id="Phobius"/>
    </source>
</evidence>
<dbReference type="EMBL" id="BMDX01000004">
    <property type="protein sequence ID" value="GGA71372.1"/>
    <property type="molecule type" value="Genomic_DNA"/>
</dbReference>
<keyword evidence="1" id="KW-0472">Membrane</keyword>
<name>A0A8J2XNE5_9GAMM</name>
<evidence type="ECO:0008006" key="4">
    <source>
        <dbReference type="Google" id="ProtNLM"/>
    </source>
</evidence>
<accession>A0A8J2XNE5</accession>
<keyword evidence="1" id="KW-1133">Transmembrane helix</keyword>
<evidence type="ECO:0000313" key="2">
    <source>
        <dbReference type="EMBL" id="GGA71372.1"/>
    </source>
</evidence>
<dbReference type="Proteomes" id="UP000619743">
    <property type="component" value="Unassembled WGS sequence"/>
</dbReference>
<feature type="transmembrane region" description="Helical" evidence="1">
    <location>
        <begin position="12"/>
        <end position="31"/>
    </location>
</feature>
<keyword evidence="1" id="KW-0812">Transmembrane</keyword>
<dbReference type="RefSeq" id="WP_229744648.1">
    <property type="nucleotide sequence ID" value="NZ_BMDX01000004.1"/>
</dbReference>
<reference evidence="3" key="1">
    <citation type="journal article" date="2019" name="Int. J. Syst. Evol. Microbiol.">
        <title>The Global Catalogue of Microorganisms (GCM) 10K type strain sequencing project: providing services to taxonomists for standard genome sequencing and annotation.</title>
        <authorList>
            <consortium name="The Broad Institute Genomics Platform"/>
            <consortium name="The Broad Institute Genome Sequencing Center for Infectious Disease"/>
            <person name="Wu L."/>
            <person name="Ma J."/>
        </authorList>
    </citation>
    <scope>NUCLEOTIDE SEQUENCE [LARGE SCALE GENOMIC DNA]</scope>
    <source>
        <strain evidence="3">CGMCC 1.10130</strain>
    </source>
</reference>
<feature type="transmembrane region" description="Helical" evidence="1">
    <location>
        <begin position="68"/>
        <end position="85"/>
    </location>
</feature>
<proteinExistence type="predicted"/>
<comment type="caution">
    <text evidence="2">The sequence shown here is derived from an EMBL/GenBank/DDBJ whole genome shotgun (WGS) entry which is preliminary data.</text>
</comment>
<dbReference type="AlphaFoldDB" id="A0A8J2XNE5"/>
<evidence type="ECO:0000313" key="3">
    <source>
        <dbReference type="Proteomes" id="UP000619743"/>
    </source>
</evidence>
<sequence>MLPSLLNNRRLFQSLFIVAIIAVSWTCLMPLEQPPLNMDHGDKILHLLAYLALGLLLERAYPDRFLPWGAAGLILYSGIIELVQQQTGYRSGSWGDMLANGAGVALVLLVRPLLWQFSQPRNAS</sequence>